<evidence type="ECO:0000256" key="7">
    <source>
        <dbReference type="ARBA" id="ARBA00024033"/>
    </source>
</evidence>
<dbReference type="OrthoDB" id="9774600at2"/>
<evidence type="ECO:0000313" key="9">
    <source>
        <dbReference type="EMBL" id="ROP36023.1"/>
    </source>
</evidence>
<name>A0A3N1H0F3_9PSEU</name>
<keyword evidence="5 8" id="KW-1133">Transmembrane helix</keyword>
<evidence type="ECO:0000256" key="6">
    <source>
        <dbReference type="ARBA" id="ARBA00023136"/>
    </source>
</evidence>
<keyword evidence="6 8" id="KW-0472">Membrane</keyword>
<dbReference type="AlphaFoldDB" id="A0A3N1H0F3"/>
<dbReference type="EMBL" id="RJKM01000001">
    <property type="protein sequence ID" value="ROP36023.1"/>
    <property type="molecule type" value="Genomic_DNA"/>
</dbReference>
<evidence type="ECO:0000256" key="2">
    <source>
        <dbReference type="ARBA" id="ARBA00022475"/>
    </source>
</evidence>
<dbReference type="GO" id="GO:0016758">
    <property type="term" value="F:hexosyltransferase activity"/>
    <property type="evidence" value="ECO:0007669"/>
    <property type="project" value="InterPro"/>
</dbReference>
<comment type="caution">
    <text evidence="9">The sequence shown here is derived from an EMBL/GenBank/DDBJ whole genome shotgun (WGS) entry which is preliminary data.</text>
</comment>
<feature type="transmembrane region" description="Helical" evidence="8">
    <location>
        <begin position="319"/>
        <end position="334"/>
    </location>
</feature>
<feature type="transmembrane region" description="Helical" evidence="8">
    <location>
        <begin position="297"/>
        <end position="313"/>
    </location>
</feature>
<accession>A0A3N1H0F3</accession>
<feature type="transmembrane region" description="Helical" evidence="8">
    <location>
        <begin position="270"/>
        <end position="290"/>
    </location>
</feature>
<evidence type="ECO:0000256" key="3">
    <source>
        <dbReference type="ARBA" id="ARBA00022679"/>
    </source>
</evidence>
<feature type="transmembrane region" description="Helical" evidence="8">
    <location>
        <begin position="383"/>
        <end position="404"/>
    </location>
</feature>
<keyword evidence="4 8" id="KW-0812">Transmembrane</keyword>
<feature type="transmembrane region" description="Helical" evidence="8">
    <location>
        <begin position="179"/>
        <end position="200"/>
    </location>
</feature>
<evidence type="ECO:0000256" key="4">
    <source>
        <dbReference type="ARBA" id="ARBA00022692"/>
    </source>
</evidence>
<comment type="subcellular location">
    <subcellularLocation>
        <location evidence="1">Cell membrane</location>
        <topology evidence="1">Multi-pass membrane protein</topology>
    </subcellularLocation>
</comment>
<gene>
    <name evidence="9" type="ORF">EDD40_1284</name>
</gene>
<dbReference type="Proteomes" id="UP000268727">
    <property type="component" value="Unassembled WGS sequence"/>
</dbReference>
<feature type="transmembrane region" description="Helical" evidence="8">
    <location>
        <begin position="341"/>
        <end position="363"/>
    </location>
</feature>
<dbReference type="Pfam" id="PF09594">
    <property type="entry name" value="GT87"/>
    <property type="match status" value="1"/>
</dbReference>
<keyword evidence="10" id="KW-1185">Reference proteome</keyword>
<evidence type="ECO:0000313" key="10">
    <source>
        <dbReference type="Proteomes" id="UP000268727"/>
    </source>
</evidence>
<dbReference type="RefSeq" id="WP_123742073.1">
    <property type="nucleotide sequence ID" value="NZ_RJKM01000001.1"/>
</dbReference>
<proteinExistence type="inferred from homology"/>
<feature type="transmembrane region" description="Helical" evidence="8">
    <location>
        <begin position="207"/>
        <end position="225"/>
    </location>
</feature>
<feature type="transmembrane region" description="Helical" evidence="8">
    <location>
        <begin position="134"/>
        <end position="167"/>
    </location>
</feature>
<reference evidence="9 10" key="1">
    <citation type="submission" date="2018-11" db="EMBL/GenBank/DDBJ databases">
        <title>Sequencing the genomes of 1000 actinobacteria strains.</title>
        <authorList>
            <person name="Klenk H.-P."/>
        </authorList>
    </citation>
    <scope>NUCLEOTIDE SEQUENCE [LARGE SCALE GENOMIC DNA]</scope>
    <source>
        <strain evidence="9 10">DSM 44231</strain>
    </source>
</reference>
<keyword evidence="9" id="KW-0328">Glycosyltransferase</keyword>
<feature type="transmembrane region" description="Helical" evidence="8">
    <location>
        <begin position="89"/>
        <end position="122"/>
    </location>
</feature>
<comment type="similarity">
    <text evidence="7">Belongs to the glycosyltransferase 87 family.</text>
</comment>
<dbReference type="GO" id="GO:0005886">
    <property type="term" value="C:plasma membrane"/>
    <property type="evidence" value="ECO:0007669"/>
    <property type="project" value="UniProtKB-SubCell"/>
</dbReference>
<evidence type="ECO:0000256" key="5">
    <source>
        <dbReference type="ARBA" id="ARBA00022989"/>
    </source>
</evidence>
<sequence length="418" mass="43401">MTRTEVPEHPATTNRLSAGIVVAALAIAAAVTAVLVAAIAQPHPLWLIGPDFRVYHVAGSAVLHGISPYDVATAEGYPFTYPPFGAVVLSVLGLAGVPVAFAGWTFVNVLALEAAIWLALGLVAPRSRDRRAKVALLAAVAALPLAPVMLNFTVGQINILLLLLLVADLTRRTGRFQGVAIGIAAGIKLLPLIFIAYLLFTRRVRAAAVASATFAATVLVGFLVLPGPSARWAGGLVVDIGRMMTPGAAPFNQSIRGVLAHLPGVLSTQWFWLASAVPVGVAGLAVAAWASRRGLEAVGIFTCAVTGLLVSPVSWPFHWVWAAPGLAVWLWWAWRRSAAHVAGAALTWLVLAASGVLTFVIAVGAPTQTSAGEVMAGTLTTVIVLNSLTVVAGIVFLAALAVALRRAERRPGPLTSPS</sequence>
<protein>
    <submittedName>
        <fullName evidence="9">Alpha-1,2-mannosyltransferase</fullName>
    </submittedName>
</protein>
<keyword evidence="2" id="KW-1003">Cell membrane</keyword>
<feature type="transmembrane region" description="Helical" evidence="8">
    <location>
        <begin position="20"/>
        <end position="40"/>
    </location>
</feature>
<evidence type="ECO:0000256" key="1">
    <source>
        <dbReference type="ARBA" id="ARBA00004651"/>
    </source>
</evidence>
<keyword evidence="3 9" id="KW-0808">Transferase</keyword>
<evidence type="ECO:0000256" key="8">
    <source>
        <dbReference type="SAM" id="Phobius"/>
    </source>
</evidence>
<dbReference type="InterPro" id="IPR018584">
    <property type="entry name" value="GT87"/>
</dbReference>
<organism evidence="9 10">
    <name type="scientific">Saccharothrix texasensis</name>
    <dbReference type="NCBI Taxonomy" id="103734"/>
    <lineage>
        <taxon>Bacteria</taxon>
        <taxon>Bacillati</taxon>
        <taxon>Actinomycetota</taxon>
        <taxon>Actinomycetes</taxon>
        <taxon>Pseudonocardiales</taxon>
        <taxon>Pseudonocardiaceae</taxon>
        <taxon>Saccharothrix</taxon>
    </lineage>
</organism>